<reference evidence="1" key="2">
    <citation type="journal article" date="2023" name="IMA Fungus">
        <title>Comparative genomic study of the Penicillium genus elucidates a diverse pangenome and 15 lateral gene transfer events.</title>
        <authorList>
            <person name="Petersen C."/>
            <person name="Sorensen T."/>
            <person name="Nielsen M.R."/>
            <person name="Sondergaard T.E."/>
            <person name="Sorensen J.L."/>
            <person name="Fitzpatrick D.A."/>
            <person name="Frisvad J.C."/>
            <person name="Nielsen K.L."/>
        </authorList>
    </citation>
    <scope>NUCLEOTIDE SEQUENCE</scope>
    <source>
        <strain evidence="1">IBT 29495</strain>
    </source>
</reference>
<organism evidence="1 2">
    <name type="scientific">Penicillium fimorum</name>
    <dbReference type="NCBI Taxonomy" id="1882269"/>
    <lineage>
        <taxon>Eukaryota</taxon>
        <taxon>Fungi</taxon>
        <taxon>Dikarya</taxon>
        <taxon>Ascomycota</taxon>
        <taxon>Pezizomycotina</taxon>
        <taxon>Eurotiomycetes</taxon>
        <taxon>Eurotiomycetidae</taxon>
        <taxon>Eurotiales</taxon>
        <taxon>Aspergillaceae</taxon>
        <taxon>Penicillium</taxon>
    </lineage>
</organism>
<name>A0A9X0C0P8_9EURO</name>
<keyword evidence="2" id="KW-1185">Reference proteome</keyword>
<sequence>MSFGFSIGDFVTILTLANKPRRDFVGAPSQFNTIAREIRALAIILQDGDLQLLGQDINEHQQKQLGETSHSYEVLLNELQDTMEKYKAVEYCGTSIHKKAKSIWRRISWELEEIGELRGRIVSNMTLLQSFLGAISSQNTAATRHTLAQLNHRLESNEQSCIFDWLSTVDYSLQQSDLLARRQEGTGQ</sequence>
<dbReference type="EMBL" id="JAPWDS010000006">
    <property type="protein sequence ID" value="KAJ5493556.1"/>
    <property type="molecule type" value="Genomic_DNA"/>
</dbReference>
<accession>A0A9X0C0P8</accession>
<dbReference type="AlphaFoldDB" id="A0A9X0C0P8"/>
<dbReference type="Proteomes" id="UP001149954">
    <property type="component" value="Unassembled WGS sequence"/>
</dbReference>
<evidence type="ECO:0008006" key="3">
    <source>
        <dbReference type="Google" id="ProtNLM"/>
    </source>
</evidence>
<reference evidence="1" key="1">
    <citation type="submission" date="2022-12" db="EMBL/GenBank/DDBJ databases">
        <authorList>
            <person name="Petersen C."/>
        </authorList>
    </citation>
    <scope>NUCLEOTIDE SEQUENCE</scope>
    <source>
        <strain evidence="1">IBT 29495</strain>
    </source>
</reference>
<dbReference type="OrthoDB" id="195446at2759"/>
<proteinExistence type="predicted"/>
<comment type="caution">
    <text evidence="1">The sequence shown here is derived from an EMBL/GenBank/DDBJ whole genome shotgun (WGS) entry which is preliminary data.</text>
</comment>
<gene>
    <name evidence="1" type="ORF">N7463_009643</name>
</gene>
<evidence type="ECO:0000313" key="1">
    <source>
        <dbReference type="EMBL" id="KAJ5493556.1"/>
    </source>
</evidence>
<protein>
    <recommendedName>
        <fullName evidence="3">Fungal N-terminal domain-containing protein</fullName>
    </recommendedName>
</protein>
<evidence type="ECO:0000313" key="2">
    <source>
        <dbReference type="Proteomes" id="UP001149954"/>
    </source>
</evidence>